<evidence type="ECO:0000259" key="2">
    <source>
        <dbReference type="Pfam" id="PF19843"/>
    </source>
</evidence>
<protein>
    <submittedName>
        <fullName evidence="3">DUF6318 family protein</fullName>
    </submittedName>
</protein>
<dbReference type="Pfam" id="PF19843">
    <property type="entry name" value="DUF6318"/>
    <property type="match status" value="1"/>
</dbReference>
<dbReference type="EMBL" id="JAJFZQ010000003">
    <property type="protein sequence ID" value="MCC3265427.1"/>
    <property type="molecule type" value="Genomic_DNA"/>
</dbReference>
<feature type="domain" description="DUF6318" evidence="2">
    <location>
        <begin position="70"/>
        <end position="221"/>
    </location>
</feature>
<dbReference type="RefSeq" id="WP_227890235.1">
    <property type="nucleotide sequence ID" value="NZ_JAJFZQ010000003.1"/>
</dbReference>
<feature type="compositionally biased region" description="Low complexity" evidence="1">
    <location>
        <begin position="34"/>
        <end position="77"/>
    </location>
</feature>
<sequence>MIRTSIRPAVPAARLGVLGLAAILVLGGCSGSGEPNAEAAENSSSSPSASESSDPTESASPSATPTPTAAYKPATAEGPAENVPLPVMPELAKEESKEGLEAFAKYWYTTIDYGFETGDLEPFKAINGPDCIVCASVFDIVGPGYRNEDWITGGKLEVIGTQTTYTLTSTDQYQILVQLRQDPYEYRGPSGHLYEKNDGLSSTTVHLIEAIYLDDHWFANNVVAID</sequence>
<proteinExistence type="predicted"/>
<dbReference type="InterPro" id="IPR046281">
    <property type="entry name" value="DUF6318"/>
</dbReference>
<evidence type="ECO:0000256" key="1">
    <source>
        <dbReference type="SAM" id="MobiDB-lite"/>
    </source>
</evidence>
<accession>A0ABS8GHE9</accession>
<organism evidence="3 4">
    <name type="scientific">Arthrobacter gengyunqii</name>
    <dbReference type="NCBI Taxonomy" id="2886940"/>
    <lineage>
        <taxon>Bacteria</taxon>
        <taxon>Bacillati</taxon>
        <taxon>Actinomycetota</taxon>
        <taxon>Actinomycetes</taxon>
        <taxon>Micrococcales</taxon>
        <taxon>Micrococcaceae</taxon>
        <taxon>Arthrobacter</taxon>
    </lineage>
</organism>
<reference evidence="3" key="1">
    <citation type="submission" date="2021-10" db="EMBL/GenBank/DDBJ databases">
        <title>Novel species in genus Arthrobacter.</title>
        <authorList>
            <person name="Liu Y."/>
        </authorList>
    </citation>
    <scope>NUCLEOTIDE SEQUENCE</scope>
    <source>
        <strain evidence="3">Zg-Y786</strain>
    </source>
</reference>
<name>A0ABS8GHE9_9MICC</name>
<keyword evidence="4" id="KW-1185">Reference proteome</keyword>
<dbReference type="Proteomes" id="UP001139168">
    <property type="component" value="Unassembled WGS sequence"/>
</dbReference>
<evidence type="ECO:0000313" key="3">
    <source>
        <dbReference type="EMBL" id="MCC3265427.1"/>
    </source>
</evidence>
<comment type="caution">
    <text evidence="3">The sequence shown here is derived from an EMBL/GenBank/DDBJ whole genome shotgun (WGS) entry which is preliminary data.</text>
</comment>
<dbReference type="PROSITE" id="PS51257">
    <property type="entry name" value="PROKAR_LIPOPROTEIN"/>
    <property type="match status" value="1"/>
</dbReference>
<gene>
    <name evidence="3" type="ORF">LJ752_05135</name>
</gene>
<feature type="region of interest" description="Disordered" evidence="1">
    <location>
        <begin position="34"/>
        <end position="84"/>
    </location>
</feature>
<evidence type="ECO:0000313" key="4">
    <source>
        <dbReference type="Proteomes" id="UP001139168"/>
    </source>
</evidence>